<accession>A0A2T2X9Q0</accession>
<dbReference type="EMBL" id="PXYT01000004">
    <property type="protein sequence ID" value="PSR31177.1"/>
    <property type="molecule type" value="Genomic_DNA"/>
</dbReference>
<dbReference type="AlphaFoldDB" id="A0A2T2X9Q0"/>
<protein>
    <recommendedName>
        <fullName evidence="5">NnrS family protein</fullName>
    </recommendedName>
</protein>
<feature type="transmembrane region" description="Helical" evidence="2">
    <location>
        <begin position="318"/>
        <end position="339"/>
    </location>
</feature>
<evidence type="ECO:0000256" key="1">
    <source>
        <dbReference type="SAM" id="MobiDB-lite"/>
    </source>
</evidence>
<feature type="compositionally biased region" description="Basic residues" evidence="1">
    <location>
        <begin position="1"/>
        <end position="10"/>
    </location>
</feature>
<evidence type="ECO:0000313" key="4">
    <source>
        <dbReference type="Proteomes" id="UP000242699"/>
    </source>
</evidence>
<feature type="transmembrane region" description="Helical" evidence="2">
    <location>
        <begin position="61"/>
        <end position="84"/>
    </location>
</feature>
<feature type="transmembrane region" description="Helical" evidence="2">
    <location>
        <begin position="373"/>
        <end position="393"/>
    </location>
</feature>
<proteinExistence type="predicted"/>
<feature type="transmembrane region" description="Helical" evidence="2">
    <location>
        <begin position="125"/>
        <end position="149"/>
    </location>
</feature>
<feature type="transmembrane region" description="Helical" evidence="2">
    <location>
        <begin position="96"/>
        <end position="119"/>
    </location>
</feature>
<reference evidence="3 4" key="1">
    <citation type="journal article" date="2014" name="BMC Genomics">
        <title>Comparison of environmental and isolate Sulfobacillus genomes reveals diverse carbon, sulfur, nitrogen, and hydrogen metabolisms.</title>
        <authorList>
            <person name="Justice N.B."/>
            <person name="Norman A."/>
            <person name="Brown C.T."/>
            <person name="Singh A."/>
            <person name="Thomas B.C."/>
            <person name="Banfield J.F."/>
        </authorList>
    </citation>
    <scope>NUCLEOTIDE SEQUENCE [LARGE SCALE GENOMIC DNA]</scope>
    <source>
        <strain evidence="3">AMDSBA1</strain>
    </source>
</reference>
<keyword evidence="2" id="KW-0812">Transmembrane</keyword>
<sequence>MTRNRRRKRNTHDFGRQHPENTASLVVPPLFLLTAQLGWLASLFLLTRHPSALLREQWSQGFLLAVVHLFTLGFLTMTMMGILHQLVPVTLNTKPWSTRIVIVHYGLMVTGTILFSAGFVNEQPLFIMVGAIAISLAILYFVALILYALRHAQGHPFHGPFILSSMGYLALTVVLGVTLAWNYVYGLGLASSFIVAHIAVAAGGFAAFLLMGLSYKLSVMFFPSKSAPRHGTWVFYLLHAAVLTEFLAGFTGWHLVTAGIAIFTTASGLYLWDMIDIWLMRRNSYPDPVLFTIGLGTLSFAAAWILLGLWALSPSNSHLASAAIFMFFEGWFGLSILGYSQKILPFVLWLHRYSHVHGQGKVPRLNEIFPEDWSWQIMMLSAAGLVLSCGGLILSSVSMFRTGLITLSLGVARMHFASWRALLRHPVHQDNPKRDFRTRIRNW</sequence>
<organism evidence="3 4">
    <name type="scientific">Sulfobacillus benefaciens</name>
    <dbReference type="NCBI Taxonomy" id="453960"/>
    <lineage>
        <taxon>Bacteria</taxon>
        <taxon>Bacillati</taxon>
        <taxon>Bacillota</taxon>
        <taxon>Clostridia</taxon>
        <taxon>Eubacteriales</taxon>
        <taxon>Clostridiales Family XVII. Incertae Sedis</taxon>
        <taxon>Sulfobacillus</taxon>
    </lineage>
</organism>
<dbReference type="Proteomes" id="UP000242699">
    <property type="component" value="Unassembled WGS sequence"/>
</dbReference>
<evidence type="ECO:0008006" key="5">
    <source>
        <dbReference type="Google" id="ProtNLM"/>
    </source>
</evidence>
<keyword evidence="2" id="KW-1133">Transmembrane helix</keyword>
<gene>
    <name evidence="3" type="ORF">C7B43_03505</name>
</gene>
<evidence type="ECO:0000256" key="2">
    <source>
        <dbReference type="SAM" id="Phobius"/>
    </source>
</evidence>
<evidence type="ECO:0000313" key="3">
    <source>
        <dbReference type="EMBL" id="PSR31177.1"/>
    </source>
</evidence>
<feature type="transmembrane region" description="Helical" evidence="2">
    <location>
        <begin position="190"/>
        <end position="213"/>
    </location>
</feature>
<feature type="transmembrane region" description="Helical" evidence="2">
    <location>
        <begin position="233"/>
        <end position="253"/>
    </location>
</feature>
<feature type="transmembrane region" description="Helical" evidence="2">
    <location>
        <begin position="161"/>
        <end position="184"/>
    </location>
</feature>
<feature type="region of interest" description="Disordered" evidence="1">
    <location>
        <begin position="1"/>
        <end position="20"/>
    </location>
</feature>
<feature type="transmembrane region" description="Helical" evidence="2">
    <location>
        <begin position="291"/>
        <end position="312"/>
    </location>
</feature>
<keyword evidence="2" id="KW-0472">Membrane</keyword>
<feature type="transmembrane region" description="Helical" evidence="2">
    <location>
        <begin position="259"/>
        <end position="279"/>
    </location>
</feature>
<name>A0A2T2X9Q0_9FIRM</name>
<comment type="caution">
    <text evidence="3">The sequence shown here is derived from an EMBL/GenBank/DDBJ whole genome shotgun (WGS) entry which is preliminary data.</text>
</comment>